<evidence type="ECO:0000313" key="3">
    <source>
        <dbReference type="EMBL" id="CAL4772561.1"/>
    </source>
</evidence>
<evidence type="ECO:0000256" key="1">
    <source>
        <dbReference type="SAM" id="MobiDB-lite"/>
    </source>
</evidence>
<dbReference type="GO" id="GO:0032259">
    <property type="term" value="P:methylation"/>
    <property type="evidence" value="ECO:0007669"/>
    <property type="project" value="UniProtKB-KW"/>
</dbReference>
<keyword evidence="3" id="KW-0489">Methyltransferase</keyword>
<evidence type="ECO:0000313" key="4">
    <source>
        <dbReference type="Proteomes" id="UP001152797"/>
    </source>
</evidence>
<feature type="compositionally biased region" description="Basic residues" evidence="1">
    <location>
        <begin position="135"/>
        <end position="149"/>
    </location>
</feature>
<dbReference type="EMBL" id="CAMXCT030000970">
    <property type="protein sequence ID" value="CAL4772561.1"/>
    <property type="molecule type" value="Genomic_DNA"/>
</dbReference>
<reference evidence="3 4" key="2">
    <citation type="submission" date="2024-05" db="EMBL/GenBank/DDBJ databases">
        <authorList>
            <person name="Chen Y."/>
            <person name="Shah S."/>
            <person name="Dougan E. K."/>
            <person name="Thang M."/>
            <person name="Chan C."/>
        </authorList>
    </citation>
    <scope>NUCLEOTIDE SEQUENCE [LARGE SCALE GENOMIC DNA]</scope>
</reference>
<comment type="caution">
    <text evidence="2">The sequence shown here is derived from an EMBL/GenBank/DDBJ whole genome shotgun (WGS) entry which is preliminary data.</text>
</comment>
<dbReference type="EMBL" id="CAMXCT010000970">
    <property type="protein sequence ID" value="CAI3985249.1"/>
    <property type="molecule type" value="Genomic_DNA"/>
</dbReference>
<sequence length="149" mass="15037">MAYQYPAEPGAAAPIMTVPAGTGAPITTMGAMPAYTPATTTGVPIMSSSAAAAAPVISSYGGYGYGGYTIPSALDHSQGKWFMPGEALPPGYVVTAHPEGHTAPQSHHAMSDMARDSFVVTTGTEVKASASAGPKKAKKSKKKKSSGCC</sequence>
<organism evidence="2">
    <name type="scientific">Cladocopium goreaui</name>
    <dbReference type="NCBI Taxonomy" id="2562237"/>
    <lineage>
        <taxon>Eukaryota</taxon>
        <taxon>Sar</taxon>
        <taxon>Alveolata</taxon>
        <taxon>Dinophyceae</taxon>
        <taxon>Suessiales</taxon>
        <taxon>Symbiodiniaceae</taxon>
        <taxon>Cladocopium</taxon>
    </lineage>
</organism>
<feature type="region of interest" description="Disordered" evidence="1">
    <location>
        <begin position="124"/>
        <end position="149"/>
    </location>
</feature>
<dbReference type="AlphaFoldDB" id="A0A9P1FPY3"/>
<evidence type="ECO:0000313" key="2">
    <source>
        <dbReference type="EMBL" id="CAI3985249.1"/>
    </source>
</evidence>
<protein>
    <submittedName>
        <fullName evidence="3">Methyltransferase domain-containing protein</fullName>
    </submittedName>
</protein>
<name>A0A9P1FPY3_9DINO</name>
<dbReference type="EMBL" id="CAMXCT020000970">
    <property type="protein sequence ID" value="CAL1138624.1"/>
    <property type="molecule type" value="Genomic_DNA"/>
</dbReference>
<dbReference type="GO" id="GO:0008168">
    <property type="term" value="F:methyltransferase activity"/>
    <property type="evidence" value="ECO:0007669"/>
    <property type="project" value="UniProtKB-KW"/>
</dbReference>
<reference evidence="2" key="1">
    <citation type="submission" date="2022-10" db="EMBL/GenBank/DDBJ databases">
        <authorList>
            <person name="Chen Y."/>
            <person name="Dougan E. K."/>
            <person name="Chan C."/>
            <person name="Rhodes N."/>
            <person name="Thang M."/>
        </authorList>
    </citation>
    <scope>NUCLEOTIDE SEQUENCE</scope>
</reference>
<accession>A0A9P1FPY3</accession>
<keyword evidence="4" id="KW-1185">Reference proteome</keyword>
<proteinExistence type="predicted"/>
<keyword evidence="3" id="KW-0808">Transferase</keyword>
<dbReference type="Proteomes" id="UP001152797">
    <property type="component" value="Unassembled WGS sequence"/>
</dbReference>
<dbReference type="OrthoDB" id="428883at2759"/>
<gene>
    <name evidence="2" type="ORF">C1SCF055_LOCUS12718</name>
</gene>